<proteinExistence type="predicted"/>
<gene>
    <name evidence="1" type="ORF">NCTC12224_00954</name>
</gene>
<reference evidence="1 2" key="1">
    <citation type="submission" date="2018-06" db="EMBL/GenBank/DDBJ databases">
        <authorList>
            <consortium name="Pathogen Informatics"/>
            <person name="Doyle S."/>
        </authorList>
    </citation>
    <scope>NUCLEOTIDE SEQUENCE [LARGE SCALE GENOMIC DNA]</scope>
    <source>
        <strain evidence="1 2">NCTC12224</strain>
    </source>
</reference>
<evidence type="ECO:0000313" key="1">
    <source>
        <dbReference type="EMBL" id="SUN60570.1"/>
    </source>
</evidence>
<dbReference type="Proteomes" id="UP000254924">
    <property type="component" value="Unassembled WGS sequence"/>
</dbReference>
<name>A0A380K8F8_9STRE</name>
<sequence length="109" mass="12598">MTSKINVTKNIAIIIEPKKIDVATTLNFDMSINFDNKEKEPTLDENGDLFEPVYKCKIKAIPKSDVFYTSLTRLKDNINDLQEIKKFFEFVRENKVNLFEMAGFKGALE</sequence>
<organism evidence="1 2">
    <name type="scientific">Streptococcus hyointestinalis</name>
    <dbReference type="NCBI Taxonomy" id="1337"/>
    <lineage>
        <taxon>Bacteria</taxon>
        <taxon>Bacillati</taxon>
        <taxon>Bacillota</taxon>
        <taxon>Bacilli</taxon>
        <taxon>Lactobacillales</taxon>
        <taxon>Streptococcaceae</taxon>
        <taxon>Streptococcus</taxon>
    </lineage>
</organism>
<protein>
    <submittedName>
        <fullName evidence="1">Phage protein</fullName>
    </submittedName>
</protein>
<dbReference type="EMBL" id="UHFN01000007">
    <property type="protein sequence ID" value="SUN60570.1"/>
    <property type="molecule type" value="Genomic_DNA"/>
</dbReference>
<evidence type="ECO:0000313" key="2">
    <source>
        <dbReference type="Proteomes" id="UP000254924"/>
    </source>
</evidence>
<keyword evidence="2" id="KW-1185">Reference proteome</keyword>
<accession>A0A380K8F8</accession>
<dbReference type="AlphaFoldDB" id="A0A380K8F8"/>
<dbReference type="OrthoDB" id="2222954at2"/>